<evidence type="ECO:0000256" key="2">
    <source>
        <dbReference type="ARBA" id="ARBA00012162"/>
    </source>
</evidence>
<evidence type="ECO:0000256" key="3">
    <source>
        <dbReference type="ARBA" id="ARBA00022603"/>
    </source>
</evidence>
<dbReference type="InterPro" id="IPR006366">
    <property type="entry name" value="CobA/CysG_C"/>
</dbReference>
<dbReference type="InterPro" id="IPR014776">
    <property type="entry name" value="4pyrrole_Mease_sub2"/>
</dbReference>
<dbReference type="NCBIfam" id="TIGR01469">
    <property type="entry name" value="cobA_cysG_Cterm"/>
    <property type="match status" value="1"/>
</dbReference>
<dbReference type="GO" id="GO:0032259">
    <property type="term" value="P:methylation"/>
    <property type="evidence" value="ECO:0007669"/>
    <property type="project" value="UniProtKB-KW"/>
</dbReference>
<dbReference type="Proteomes" id="UP001259982">
    <property type="component" value="Unassembled WGS sequence"/>
</dbReference>
<sequence length="284" mass="30712">MITAHLFQAPRQAGEDAIHRLTRWWQARRRRAGEVWLVGAGPGDPGLLTVNAVRALKRAQVVLHDSLIAPDVLALAPRRARRIHVGKRCGNHRTRQAVIHRLMRRYAVAGYRVVRLKGGDPFVFGRGGEEAQAMASAGIACEVIPGITAATGCAAYAGIPLTHRDYAHSVQFVTARFGREGDEPDWSALARPGHTLVFYMGGRRLGLLARRLLRNGRGVDCPVAVIRDGTKLNQTVRLTTLGGLLTEPPEQTNAGAILTIVGEVVALHPRWQTAPGIPANATAA</sequence>
<dbReference type="EC" id="2.1.1.107" evidence="2"/>
<dbReference type="Pfam" id="PF00590">
    <property type="entry name" value="TP_methylase"/>
    <property type="match status" value="1"/>
</dbReference>
<dbReference type="Gene3D" id="3.30.950.10">
    <property type="entry name" value="Methyltransferase, Cobalt-precorrin-4 Transmethylase, Domain 2"/>
    <property type="match status" value="1"/>
</dbReference>
<keyword evidence="5" id="KW-0949">S-adenosyl-L-methionine</keyword>
<name>A0ABU3B5E3_9GAMM</name>
<dbReference type="EMBL" id="JAVRHY010000001">
    <property type="protein sequence ID" value="MDT0617057.1"/>
    <property type="molecule type" value="Genomic_DNA"/>
</dbReference>
<dbReference type="Gene3D" id="3.40.1010.10">
    <property type="entry name" value="Cobalt-precorrin-4 Transmethylase, Domain 1"/>
    <property type="match status" value="1"/>
</dbReference>
<proteinExistence type="predicted"/>
<evidence type="ECO:0000256" key="6">
    <source>
        <dbReference type="ARBA" id="ARBA00023244"/>
    </source>
</evidence>
<evidence type="ECO:0000256" key="1">
    <source>
        <dbReference type="ARBA" id="ARBA00004953"/>
    </source>
</evidence>
<protein>
    <recommendedName>
        <fullName evidence="2">uroporphyrinogen-III C-methyltransferase</fullName>
        <ecNumber evidence="2">2.1.1.107</ecNumber>
    </recommendedName>
</protein>
<evidence type="ECO:0000256" key="4">
    <source>
        <dbReference type="ARBA" id="ARBA00022679"/>
    </source>
</evidence>
<dbReference type="PANTHER" id="PTHR45790:SF3">
    <property type="entry name" value="S-ADENOSYL-L-METHIONINE-DEPENDENT UROPORPHYRINOGEN III METHYLTRANSFERASE, CHLOROPLASTIC"/>
    <property type="match status" value="1"/>
</dbReference>
<dbReference type="NCBIfam" id="NF004790">
    <property type="entry name" value="PRK06136.1"/>
    <property type="match status" value="1"/>
</dbReference>
<evidence type="ECO:0000259" key="8">
    <source>
        <dbReference type="Pfam" id="PF00590"/>
    </source>
</evidence>
<keyword evidence="6" id="KW-0627">Porphyrin biosynthesis</keyword>
<dbReference type="InterPro" id="IPR050161">
    <property type="entry name" value="Siro_Cobalamin_biosynth"/>
</dbReference>
<gene>
    <name evidence="9" type="primary">cobA</name>
    <name evidence="9" type="ORF">RM531_01075</name>
</gene>
<dbReference type="GO" id="GO:0004851">
    <property type="term" value="F:uroporphyrin-III C-methyltransferase activity"/>
    <property type="evidence" value="ECO:0007669"/>
    <property type="project" value="UniProtKB-EC"/>
</dbReference>
<comment type="pathway">
    <text evidence="1">Cofactor biosynthesis; adenosylcobalamin biosynthesis.</text>
</comment>
<evidence type="ECO:0000313" key="9">
    <source>
        <dbReference type="EMBL" id="MDT0617057.1"/>
    </source>
</evidence>
<dbReference type="InterPro" id="IPR035996">
    <property type="entry name" value="4pyrrol_Methylase_sf"/>
</dbReference>
<evidence type="ECO:0000313" key="10">
    <source>
        <dbReference type="Proteomes" id="UP001259982"/>
    </source>
</evidence>
<dbReference type="SUPFAM" id="SSF53790">
    <property type="entry name" value="Tetrapyrrole methylase"/>
    <property type="match status" value="1"/>
</dbReference>
<dbReference type="CDD" id="cd11642">
    <property type="entry name" value="SUMT"/>
    <property type="match status" value="1"/>
</dbReference>
<accession>A0ABU3B5E3</accession>
<dbReference type="RefSeq" id="WP_311656633.1">
    <property type="nucleotide sequence ID" value="NZ_JAVRHY010000001.1"/>
</dbReference>
<feature type="domain" description="Tetrapyrrole methylase" evidence="8">
    <location>
        <begin position="35"/>
        <end position="243"/>
    </location>
</feature>
<keyword evidence="10" id="KW-1185">Reference proteome</keyword>
<comment type="caution">
    <text evidence="9">The sequence shown here is derived from an EMBL/GenBank/DDBJ whole genome shotgun (WGS) entry which is preliminary data.</text>
</comment>
<dbReference type="PANTHER" id="PTHR45790">
    <property type="entry name" value="SIROHEME SYNTHASE-RELATED"/>
    <property type="match status" value="1"/>
</dbReference>
<comment type="pathway">
    <text evidence="7">Porphyrin-containing compound metabolism; siroheme biosynthesis; precorrin-2 from uroporphyrinogen III: step 1/1.</text>
</comment>
<evidence type="ECO:0000256" key="7">
    <source>
        <dbReference type="ARBA" id="ARBA00025705"/>
    </source>
</evidence>
<dbReference type="InterPro" id="IPR014777">
    <property type="entry name" value="4pyrrole_Mease_sub1"/>
</dbReference>
<reference evidence="9 10" key="1">
    <citation type="submission" date="2023-09" db="EMBL/GenBank/DDBJ databases">
        <authorList>
            <person name="Rey-Velasco X."/>
        </authorList>
    </citation>
    <scope>NUCLEOTIDE SEQUENCE [LARGE SCALE GENOMIC DNA]</scope>
    <source>
        <strain evidence="9 10">P385</strain>
    </source>
</reference>
<evidence type="ECO:0000256" key="5">
    <source>
        <dbReference type="ARBA" id="ARBA00022691"/>
    </source>
</evidence>
<keyword evidence="4 9" id="KW-0808">Transferase</keyword>
<dbReference type="InterPro" id="IPR000878">
    <property type="entry name" value="4pyrrol_Mease"/>
</dbReference>
<keyword evidence="3 9" id="KW-0489">Methyltransferase</keyword>
<organism evidence="9 10">
    <name type="scientific">Spectribacter acetivorans</name>
    <dbReference type="NCBI Taxonomy" id="3075603"/>
    <lineage>
        <taxon>Bacteria</taxon>
        <taxon>Pseudomonadati</taxon>
        <taxon>Pseudomonadota</taxon>
        <taxon>Gammaproteobacteria</taxon>
        <taxon>Salinisphaerales</taxon>
        <taxon>Salinisphaeraceae</taxon>
        <taxon>Spectribacter</taxon>
    </lineage>
</organism>